<dbReference type="InterPro" id="IPR009057">
    <property type="entry name" value="Homeodomain-like_sf"/>
</dbReference>
<evidence type="ECO:0000313" key="4">
    <source>
        <dbReference type="Proteomes" id="UP001526430"/>
    </source>
</evidence>
<comment type="caution">
    <text evidence="3">The sequence shown here is derived from an EMBL/GenBank/DDBJ whole genome shotgun (WGS) entry which is preliminary data.</text>
</comment>
<sequence>MARHRTYPIAFKRQLAQEFLAGGTSLHGLARRHDVCRNLIRIWVEKYEKGEFDDEAEAANLLELYEARIAALERMVGRLALENELLKGASATSRRPSAATPSVVTGPAVFPSPKDAV</sequence>
<feature type="region of interest" description="Disordered" evidence="2">
    <location>
        <begin position="89"/>
        <end position="117"/>
    </location>
</feature>
<feature type="compositionally biased region" description="Low complexity" evidence="2">
    <location>
        <begin position="89"/>
        <end position="102"/>
    </location>
</feature>
<evidence type="ECO:0000313" key="3">
    <source>
        <dbReference type="EMBL" id="MCW8087717.1"/>
    </source>
</evidence>
<evidence type="ECO:0000256" key="1">
    <source>
        <dbReference type="SAM" id="Coils"/>
    </source>
</evidence>
<keyword evidence="1" id="KW-0175">Coiled coil</keyword>
<dbReference type="InterPro" id="IPR002514">
    <property type="entry name" value="Transposase_8"/>
</dbReference>
<dbReference type="RefSeq" id="WP_301591923.1">
    <property type="nucleotide sequence ID" value="NZ_JAPFQI010000020.1"/>
</dbReference>
<protein>
    <submittedName>
        <fullName evidence="3">Transposase</fullName>
    </submittedName>
</protein>
<dbReference type="SUPFAM" id="SSF46689">
    <property type="entry name" value="Homeodomain-like"/>
    <property type="match status" value="1"/>
</dbReference>
<dbReference type="EMBL" id="JAPFQI010000020">
    <property type="protein sequence ID" value="MCW8087717.1"/>
    <property type="molecule type" value="Genomic_DNA"/>
</dbReference>
<dbReference type="Pfam" id="PF01527">
    <property type="entry name" value="HTH_Tnp_1"/>
    <property type="match status" value="1"/>
</dbReference>
<organism evidence="3 4">
    <name type="scientific">Sabulicella glaciei</name>
    <dbReference type="NCBI Taxonomy" id="2984948"/>
    <lineage>
        <taxon>Bacteria</taxon>
        <taxon>Pseudomonadati</taxon>
        <taxon>Pseudomonadota</taxon>
        <taxon>Alphaproteobacteria</taxon>
        <taxon>Acetobacterales</taxon>
        <taxon>Acetobacteraceae</taxon>
        <taxon>Sabulicella</taxon>
    </lineage>
</organism>
<dbReference type="Proteomes" id="UP001526430">
    <property type="component" value="Unassembled WGS sequence"/>
</dbReference>
<accession>A0ABT3NZX5</accession>
<reference evidence="3 4" key="1">
    <citation type="submission" date="2022-10" db="EMBL/GenBank/DDBJ databases">
        <title>Roseococcus glaciei nov., sp. nov., isolated from glacier.</title>
        <authorList>
            <person name="Liu Q."/>
            <person name="Xin Y.-H."/>
        </authorList>
    </citation>
    <scope>NUCLEOTIDE SEQUENCE [LARGE SCALE GENOMIC DNA]</scope>
    <source>
        <strain evidence="3 4">MDT2-1-1</strain>
    </source>
</reference>
<keyword evidence="4" id="KW-1185">Reference proteome</keyword>
<feature type="coiled-coil region" evidence="1">
    <location>
        <begin position="55"/>
        <end position="82"/>
    </location>
</feature>
<evidence type="ECO:0000256" key="2">
    <source>
        <dbReference type="SAM" id="MobiDB-lite"/>
    </source>
</evidence>
<gene>
    <name evidence="3" type="ORF">OF850_19080</name>
</gene>
<name>A0ABT3NZX5_9PROT</name>
<proteinExistence type="predicted"/>